<dbReference type="AlphaFoldDB" id="A0A6P0HAG2"/>
<evidence type="ECO:0000256" key="2">
    <source>
        <dbReference type="ARBA" id="ARBA00022723"/>
    </source>
</evidence>
<evidence type="ECO:0000256" key="3">
    <source>
        <dbReference type="ARBA" id="ARBA00022801"/>
    </source>
</evidence>
<dbReference type="Gene3D" id="3.60.15.10">
    <property type="entry name" value="Ribonuclease Z/Hydroxyacylglutathione hydrolase-like"/>
    <property type="match status" value="1"/>
</dbReference>
<protein>
    <submittedName>
        <fullName evidence="7">MBL fold metallo-hydrolase</fullName>
    </submittedName>
</protein>
<organism evidence="7 9">
    <name type="scientific">Modestobacter muralis</name>
    <dbReference type="NCBI Taxonomy" id="1608614"/>
    <lineage>
        <taxon>Bacteria</taxon>
        <taxon>Bacillati</taxon>
        <taxon>Actinomycetota</taxon>
        <taxon>Actinomycetes</taxon>
        <taxon>Geodermatophilales</taxon>
        <taxon>Geodermatophilaceae</taxon>
        <taxon>Modestobacter</taxon>
    </lineage>
</organism>
<dbReference type="GO" id="GO:0016787">
    <property type="term" value="F:hydrolase activity"/>
    <property type="evidence" value="ECO:0007669"/>
    <property type="project" value="UniProtKB-KW"/>
</dbReference>
<evidence type="ECO:0000256" key="4">
    <source>
        <dbReference type="ARBA" id="ARBA00022833"/>
    </source>
</evidence>
<dbReference type="CDD" id="cd06262">
    <property type="entry name" value="metallo-hydrolase-like_MBL-fold"/>
    <property type="match status" value="1"/>
</dbReference>
<dbReference type="Proteomes" id="UP000468828">
    <property type="component" value="Unassembled WGS sequence"/>
</dbReference>
<dbReference type="SMART" id="SM00849">
    <property type="entry name" value="Lactamase_B"/>
    <property type="match status" value="1"/>
</dbReference>
<comment type="cofactor">
    <cofactor evidence="1">
        <name>Zn(2+)</name>
        <dbReference type="ChEBI" id="CHEBI:29105"/>
    </cofactor>
</comment>
<evidence type="ECO:0000259" key="5">
    <source>
        <dbReference type="SMART" id="SM00849"/>
    </source>
</evidence>
<proteinExistence type="predicted"/>
<name>A0A6P0HAG2_9ACTN</name>
<evidence type="ECO:0000313" key="6">
    <source>
        <dbReference type="EMBL" id="NEK94938.1"/>
    </source>
</evidence>
<evidence type="ECO:0000313" key="7">
    <source>
        <dbReference type="EMBL" id="NEN51826.1"/>
    </source>
</evidence>
<keyword evidence="8" id="KW-1185">Reference proteome</keyword>
<dbReference type="EMBL" id="JAAGWB010000035">
    <property type="protein sequence ID" value="NEN51826.1"/>
    <property type="molecule type" value="Genomic_DNA"/>
</dbReference>
<dbReference type="InterPro" id="IPR001279">
    <property type="entry name" value="Metallo-B-lactamas"/>
</dbReference>
<evidence type="ECO:0000313" key="8">
    <source>
        <dbReference type="Proteomes" id="UP000468828"/>
    </source>
</evidence>
<evidence type="ECO:0000313" key="9">
    <source>
        <dbReference type="Proteomes" id="UP000471152"/>
    </source>
</evidence>
<keyword evidence="4" id="KW-0862">Zinc</keyword>
<accession>A0A6P0HAG2</accession>
<feature type="domain" description="Metallo-beta-lactamase" evidence="5">
    <location>
        <begin position="26"/>
        <end position="203"/>
    </location>
</feature>
<dbReference type="Pfam" id="PF00753">
    <property type="entry name" value="Lactamase_B"/>
    <property type="match status" value="1"/>
</dbReference>
<reference evidence="6 8" key="1">
    <citation type="submission" date="2020-01" db="EMBL/GenBank/DDBJ databases">
        <title>the WGS Modestobacter muralis CPCC 204518.</title>
        <authorList>
            <person name="Jiang Z."/>
        </authorList>
    </citation>
    <scope>NUCLEOTIDE SEQUENCE [LARGE SCALE GENOMIC DNA]</scope>
    <source>
        <strain evidence="6 8">DSM 100205</strain>
    </source>
</reference>
<sequence length="228" mass="24029">MAGETAERVGDWGGGAVWRVTSGSFPSNAWFCEADVPGGGVLIDPGLDGAAIDAALSAHGLRPHQVLCTHGHFDHTAGASWFQTRYGCEVFLHRADSRTMRSSNFLLMALGIPERVTAADVTLVDDGFSVDLPGGPLRFRHTPGHTPGSCVLELGHAWFTGDTLYRRGVGLNALPGEDQDALRASVRGLWPQLTAGRQVYPGHGDPADGESVRTGNQALAAFLGAVTS</sequence>
<dbReference type="GO" id="GO:0046872">
    <property type="term" value="F:metal ion binding"/>
    <property type="evidence" value="ECO:0007669"/>
    <property type="project" value="UniProtKB-KW"/>
</dbReference>
<keyword evidence="3 7" id="KW-0378">Hydrolase</keyword>
<evidence type="ECO:0000256" key="1">
    <source>
        <dbReference type="ARBA" id="ARBA00001947"/>
    </source>
</evidence>
<reference evidence="7 9" key="2">
    <citation type="submission" date="2020-02" db="EMBL/GenBank/DDBJ databases">
        <title>The WGS of Modestobacter muralis DSM 100205.</title>
        <authorList>
            <person name="Jiang Z."/>
        </authorList>
    </citation>
    <scope>NUCLEOTIDE SEQUENCE [LARGE SCALE GENOMIC DNA]</scope>
    <source>
        <strain evidence="7 9">DSM 100205</strain>
    </source>
</reference>
<dbReference type="RefSeq" id="WP_163611495.1">
    <property type="nucleotide sequence ID" value="NZ_JAAGWB010000035.1"/>
</dbReference>
<comment type="caution">
    <text evidence="7">The sequence shown here is derived from an EMBL/GenBank/DDBJ whole genome shotgun (WGS) entry which is preliminary data.</text>
</comment>
<dbReference type="PANTHER" id="PTHR46233">
    <property type="entry name" value="HYDROXYACYLGLUTATHIONE HYDROLASE GLOC"/>
    <property type="match status" value="1"/>
</dbReference>
<gene>
    <name evidence="7" type="ORF">G3R41_12915</name>
    <name evidence="6" type="ORF">GCU67_12260</name>
</gene>
<dbReference type="PANTHER" id="PTHR46233:SF3">
    <property type="entry name" value="HYDROXYACYLGLUTATHIONE HYDROLASE GLOC"/>
    <property type="match status" value="1"/>
</dbReference>
<dbReference type="Proteomes" id="UP000471152">
    <property type="component" value="Unassembled WGS sequence"/>
</dbReference>
<dbReference type="SUPFAM" id="SSF56281">
    <property type="entry name" value="Metallo-hydrolase/oxidoreductase"/>
    <property type="match status" value="1"/>
</dbReference>
<dbReference type="InterPro" id="IPR051453">
    <property type="entry name" value="MBL_Glyoxalase_II"/>
</dbReference>
<dbReference type="InterPro" id="IPR036866">
    <property type="entry name" value="RibonucZ/Hydroxyglut_hydro"/>
</dbReference>
<dbReference type="EMBL" id="JAAGWH010000033">
    <property type="protein sequence ID" value="NEK94938.1"/>
    <property type="molecule type" value="Genomic_DNA"/>
</dbReference>
<keyword evidence="2" id="KW-0479">Metal-binding</keyword>